<sequence length="49" mass="5750">RQEDVLTALGGLPEESRHCALLAANTMKRAVKYYLAFKKEPWKRAYRRL</sequence>
<dbReference type="Pfam" id="PF01592">
    <property type="entry name" value="NifU_N"/>
    <property type="match status" value="1"/>
</dbReference>
<dbReference type="GO" id="GO:0016226">
    <property type="term" value="P:iron-sulfur cluster assembly"/>
    <property type="evidence" value="ECO:0007669"/>
    <property type="project" value="InterPro"/>
</dbReference>
<gene>
    <name evidence="2" type="ORF">S12H4_27981</name>
</gene>
<name>X1T774_9ZZZZ</name>
<comment type="caution">
    <text evidence="2">The sequence shown here is derived from an EMBL/GenBank/DDBJ whole genome shotgun (WGS) entry which is preliminary data.</text>
</comment>
<reference evidence="2" key="1">
    <citation type="journal article" date="2014" name="Front. Microbiol.">
        <title>High frequency of phylogenetically diverse reductive dehalogenase-homologous genes in deep subseafloor sedimentary metagenomes.</title>
        <authorList>
            <person name="Kawai M."/>
            <person name="Futagami T."/>
            <person name="Toyoda A."/>
            <person name="Takaki Y."/>
            <person name="Nishi S."/>
            <person name="Hori S."/>
            <person name="Arai W."/>
            <person name="Tsubouchi T."/>
            <person name="Morono Y."/>
            <person name="Uchiyama I."/>
            <person name="Ito T."/>
            <person name="Fujiyama A."/>
            <person name="Inagaki F."/>
            <person name="Takami H."/>
        </authorList>
    </citation>
    <scope>NUCLEOTIDE SEQUENCE</scope>
    <source>
        <strain evidence="2">Expedition CK06-06</strain>
    </source>
</reference>
<dbReference type="Gene3D" id="3.90.1010.10">
    <property type="match status" value="1"/>
</dbReference>
<evidence type="ECO:0000259" key="1">
    <source>
        <dbReference type="Pfam" id="PF01592"/>
    </source>
</evidence>
<dbReference type="AlphaFoldDB" id="X1T774"/>
<dbReference type="EMBL" id="BARW01016016">
    <property type="protein sequence ID" value="GAJ01203.1"/>
    <property type="molecule type" value="Genomic_DNA"/>
</dbReference>
<dbReference type="GO" id="GO:0051536">
    <property type="term" value="F:iron-sulfur cluster binding"/>
    <property type="evidence" value="ECO:0007669"/>
    <property type="project" value="InterPro"/>
</dbReference>
<dbReference type="GO" id="GO:0005506">
    <property type="term" value="F:iron ion binding"/>
    <property type="evidence" value="ECO:0007669"/>
    <property type="project" value="InterPro"/>
</dbReference>
<feature type="non-terminal residue" evidence="2">
    <location>
        <position position="1"/>
    </location>
</feature>
<dbReference type="InterPro" id="IPR002871">
    <property type="entry name" value="NIF_FeS_clus_asmbl_NifU_N"/>
</dbReference>
<proteinExistence type="predicted"/>
<accession>X1T774</accession>
<organism evidence="2">
    <name type="scientific">marine sediment metagenome</name>
    <dbReference type="NCBI Taxonomy" id="412755"/>
    <lineage>
        <taxon>unclassified sequences</taxon>
        <taxon>metagenomes</taxon>
        <taxon>ecological metagenomes</taxon>
    </lineage>
</organism>
<evidence type="ECO:0000313" key="2">
    <source>
        <dbReference type="EMBL" id="GAJ01203.1"/>
    </source>
</evidence>
<feature type="domain" description="NIF system FeS cluster assembly NifU N-terminal" evidence="1">
    <location>
        <begin position="2"/>
        <end position="38"/>
    </location>
</feature>
<protein>
    <recommendedName>
        <fullName evidence="1">NIF system FeS cluster assembly NifU N-terminal domain-containing protein</fullName>
    </recommendedName>
</protein>